<dbReference type="PANTHER" id="PTHR14187:SF5">
    <property type="entry name" value="HEAT SHOCK 70 KDA PROTEIN 12A"/>
    <property type="match status" value="1"/>
</dbReference>
<dbReference type="SUPFAM" id="SSF53067">
    <property type="entry name" value="Actin-like ATPase domain"/>
    <property type="match status" value="2"/>
</dbReference>
<sequence>MGSLEHIVANWTPDSIIAIDFGTTRTGFSFYLPPFHSSEIRHGRWNGEKDEGKTPTALLLDEHDNIVSFGQMAQSTFFNSPEQGFRLFEDFKMKLWSSNSQSELVRPSLPDGGVGEPLPVLRVIAKSLEAVGREALKAVAQKLARQFNDLSLTNQLWVVTIPAIWKDSAKALMRQAALDGGLIDELNSNHLLLAYEPEAAAVRCLHETQLDLVEGTKFMVVDCGGGTVDITAHEIISGLRFKSLMVPTGGPWGSTYVDKNYFAFLRQFVGPEIYSQLSATQLMDLRLDWERVKLEFNGRNVNVNLSAICSMESFPPSALDRCLREFNAHPHFTAPFPEDRPTATASAPVDPSALRLRRMGFNLNLPPALTQQFFDPIFASIAQRVNQLLTVREVRGLKYIFLAGGFAQSEPLTTYLRAHVNTRGAAWTIPTMPTMSVVAGAARMGTTPDIVDSHKAALYYGVVTSNLVYSDAEHPGRPRRYGDDGTKYVDVVAVLVEKGQNCRRGDQAASSFIPMTKDQETVTFRMVCSSERCTYPDAALCKDLAQVSIPCPGAGRPPAERPVTATMSFAGTEIEFSATNAEGHREAVSVTFA</sequence>
<organism evidence="3 4">
    <name type="scientific">Paratrimastix pyriformis</name>
    <dbReference type="NCBI Taxonomy" id="342808"/>
    <lineage>
        <taxon>Eukaryota</taxon>
        <taxon>Metamonada</taxon>
        <taxon>Preaxostyla</taxon>
        <taxon>Paratrimastigidae</taxon>
        <taxon>Paratrimastix</taxon>
    </lineage>
</organism>
<gene>
    <name evidence="3" type="ORF">PAPYR_5840</name>
</gene>
<keyword evidence="1" id="KW-0547">Nucleotide-binding</keyword>
<dbReference type="CDD" id="cd10229">
    <property type="entry name" value="ASKHA_NBD_HSP70_HSPA12"/>
    <property type="match status" value="1"/>
</dbReference>
<comment type="caution">
    <text evidence="3">The sequence shown here is derived from an EMBL/GenBank/DDBJ whole genome shotgun (WGS) entry which is preliminary data.</text>
</comment>
<evidence type="ECO:0000313" key="4">
    <source>
        <dbReference type="Proteomes" id="UP001141327"/>
    </source>
</evidence>
<dbReference type="InterPro" id="IPR013126">
    <property type="entry name" value="Hsp_70_fam"/>
</dbReference>
<reference evidence="3" key="1">
    <citation type="journal article" date="2022" name="bioRxiv">
        <title>Genomics of Preaxostyla Flagellates Illuminates Evolutionary Transitions and the Path Towards Mitochondrial Loss.</title>
        <authorList>
            <person name="Novak L.V.F."/>
            <person name="Treitli S.C."/>
            <person name="Pyrih J."/>
            <person name="Halakuc P."/>
            <person name="Pipaliya S.V."/>
            <person name="Vacek V."/>
            <person name="Brzon O."/>
            <person name="Soukal P."/>
            <person name="Eme L."/>
            <person name="Dacks J.B."/>
            <person name="Karnkowska A."/>
            <person name="Elias M."/>
            <person name="Hampl V."/>
        </authorList>
    </citation>
    <scope>NUCLEOTIDE SEQUENCE</scope>
    <source>
        <strain evidence="3">RCP-MX</strain>
    </source>
</reference>
<keyword evidence="2" id="KW-0067">ATP-binding</keyword>
<evidence type="ECO:0000256" key="1">
    <source>
        <dbReference type="ARBA" id="ARBA00022741"/>
    </source>
</evidence>
<dbReference type="PANTHER" id="PTHR14187">
    <property type="entry name" value="ALPHA KINASE/ELONGATION FACTOR 2 KINASE"/>
    <property type="match status" value="1"/>
</dbReference>
<accession>A0ABQ8UL59</accession>
<protein>
    <submittedName>
        <fullName evidence="3">Heat shock 70 kDa protein</fullName>
    </submittedName>
</protein>
<dbReference type="InterPro" id="IPR043129">
    <property type="entry name" value="ATPase_NBD"/>
</dbReference>
<evidence type="ECO:0000313" key="3">
    <source>
        <dbReference type="EMBL" id="KAJ4458447.1"/>
    </source>
</evidence>
<dbReference type="Pfam" id="PF00012">
    <property type="entry name" value="HSP70"/>
    <property type="match status" value="1"/>
</dbReference>
<dbReference type="EMBL" id="JAPMOS010000029">
    <property type="protein sequence ID" value="KAJ4458447.1"/>
    <property type="molecule type" value="Genomic_DNA"/>
</dbReference>
<evidence type="ECO:0000256" key="2">
    <source>
        <dbReference type="ARBA" id="ARBA00022840"/>
    </source>
</evidence>
<dbReference type="Proteomes" id="UP001141327">
    <property type="component" value="Unassembled WGS sequence"/>
</dbReference>
<proteinExistence type="predicted"/>
<name>A0ABQ8UL59_9EUKA</name>
<keyword evidence="3" id="KW-0346">Stress response</keyword>
<keyword evidence="4" id="KW-1185">Reference proteome</keyword>
<dbReference type="Gene3D" id="3.30.420.40">
    <property type="match status" value="1"/>
</dbReference>